<evidence type="ECO:0000313" key="2">
    <source>
        <dbReference type="EMBL" id="HEM66907.1"/>
    </source>
</evidence>
<dbReference type="EMBL" id="DSEU01000038">
    <property type="protein sequence ID" value="HEM66907.1"/>
    <property type="molecule type" value="Genomic_DNA"/>
</dbReference>
<dbReference type="SUPFAM" id="SSF49464">
    <property type="entry name" value="Carboxypeptidase regulatory domain-like"/>
    <property type="match status" value="1"/>
</dbReference>
<dbReference type="InterPro" id="IPR008969">
    <property type="entry name" value="CarboxyPept-like_regulatory"/>
</dbReference>
<keyword evidence="1" id="KW-1133">Transmembrane helix</keyword>
<accession>A0A7J2U3L1</accession>
<protein>
    <submittedName>
        <fullName evidence="2">Uncharacterized protein</fullName>
    </submittedName>
</protein>
<keyword evidence="1" id="KW-0472">Membrane</keyword>
<evidence type="ECO:0000256" key="1">
    <source>
        <dbReference type="SAM" id="Phobius"/>
    </source>
</evidence>
<reference evidence="2" key="1">
    <citation type="journal article" date="2020" name="mSystems">
        <title>Genome- and Community-Level Interaction Insights into Carbon Utilization and Element Cycling Functions of Hydrothermarchaeota in Hydrothermal Sediment.</title>
        <authorList>
            <person name="Zhou Z."/>
            <person name="Liu Y."/>
            <person name="Xu W."/>
            <person name="Pan J."/>
            <person name="Luo Z.H."/>
            <person name="Li M."/>
        </authorList>
    </citation>
    <scope>NUCLEOTIDE SEQUENCE [LARGE SCALE GENOMIC DNA]</scope>
    <source>
        <strain evidence="2">SpSt-125</strain>
    </source>
</reference>
<keyword evidence="1" id="KW-0812">Transmembrane</keyword>
<gene>
    <name evidence="2" type="ORF">ENO26_04970</name>
</gene>
<proteinExistence type="predicted"/>
<feature type="transmembrane region" description="Helical" evidence="1">
    <location>
        <begin position="1172"/>
        <end position="1194"/>
    </location>
</feature>
<dbReference type="AlphaFoldDB" id="A0A7J2U3L1"/>
<sequence length="1211" mass="132353">MHKVFIQKLWGLVCIAVFILAMQALFSTNARSETSSWLPKDFAYVYKVDLSSLGFAPRYVVGVSEGRVVIAGVFGGSNVVALLDVSDPYQVPQVLQIYPLTGSPTWVDVDGYPVTRIVVGSDRGEVLLLRVVGGEVVGYVHRVLGADFYVDKVYVVKGPGGSYKVVTLVSEGGAKTVPCTNCYIYAFDENAPGMFRAGFTTGNVTLALDKVYVQDVEPLKVFTQTSIYFDSSKVFLAYTPANYIVLVLNISYVTEAGFKPAAGALIEVTAYSKALNISYRYGVNADGRGVARIPLPVIGNTVLNANLSIRDATGNVVWFYSFDPRLHVVVDNEVYLIPALLPSPPDTRNALKVFGTPPFMQVKLALLDITAVPISYSISAQMSEALSLDVDRMAFVASSQSSPIIGVLGSSQKGLATVLTMAVEGRELKVIGRRVDYVGVGSKLIDVGTYPSLDYIIAAFSSSSSSKVRVYAASQLSLNYIYPFTSAIERVSIAVGAGGYVYGVVLNQGIQLMLSPQKAVPLLRNETSLFGYEAGYIDGYILPDLTTAFLVTGKSIAVVKNLNRVADSGKPTTLGSITTPKLRVHIYIPPNESMDRVFAVFSYPTGSKTLKPGRDGLIDVENIIPGVRYSLLVGYREPYINNVTLDNIVVENFTDIEIPVYLVYREFKVVLRISDSIGDGAVVPYTVVLDNKTVAPFTKNATVTFTAVYGSHYLVIRPVPGFENAYNEYKSMVFIDRDKAINITLSRKFYTLNLAIIDSSSGGAPIAPLQLSLLVGNYSISSNIPQNTYTVSFKVPYGNTSIVIAPAKGFEGVYLGKRLVLSIYGDREAVTTIDRRLYSVRISIRDAYGEKLLVPVNIAFNNTVKARQVREGIQTLSIPYGAWILAVFPAKGFENVYTNFTETMLVDSDKTVEVTMQRAIHALSLEVVDDFGTLITPVTVNMLGPVNITQIVDPSTRKILTQLPYGNYSVRIAPIKGFENVYTSTYTSISLTSPMNINIRISRVKYTLTINVRDYPIGIVRGYFELYVNGTKAADRFSGGNVTLPYGSYSIQLAPEPAFTAIYDIAKPVAVSLHNATSITITINRKLYTLTVYVREGATPIRDASVVITSLETKSVITSLITSEDGSVSTKLPYGAYDVVVFHPSYYSTNIIANVGSDTTEIVYMRPTIQTLIWRFMPLIATLIGIGIAVYIGFKIRALIARRLVREEEVF</sequence>
<name>A0A7J2U3L1_9CREN</name>
<organism evidence="2">
    <name type="scientific">Ignisphaera aggregans</name>
    <dbReference type="NCBI Taxonomy" id="334771"/>
    <lineage>
        <taxon>Archaea</taxon>
        <taxon>Thermoproteota</taxon>
        <taxon>Thermoprotei</taxon>
        <taxon>Desulfurococcales</taxon>
        <taxon>Desulfurococcaceae</taxon>
        <taxon>Ignisphaera</taxon>
    </lineage>
</organism>
<comment type="caution">
    <text evidence="2">The sequence shown here is derived from an EMBL/GenBank/DDBJ whole genome shotgun (WGS) entry which is preliminary data.</text>
</comment>